<name>A0A427XLM5_9TREE</name>
<feature type="binding site" evidence="12">
    <location>
        <position position="368"/>
    </location>
    <ligand>
        <name>homogentisate</name>
        <dbReference type="ChEBI" id="CHEBI:16169"/>
    </ligand>
</feature>
<dbReference type="Pfam" id="PF04209">
    <property type="entry name" value="HgmA_C"/>
    <property type="match status" value="1"/>
</dbReference>
<feature type="binding site" evidence="12">
    <location>
        <position position="353"/>
    </location>
    <ligand>
        <name>Fe cation</name>
        <dbReference type="ChEBI" id="CHEBI:24875"/>
    </ligand>
</feature>
<dbReference type="GeneID" id="39593923"/>
<evidence type="ECO:0000256" key="6">
    <source>
        <dbReference type="ARBA" id="ARBA00022878"/>
    </source>
</evidence>
<keyword evidence="7" id="KW-0223">Dioxygenase</keyword>
<evidence type="ECO:0000256" key="12">
    <source>
        <dbReference type="PIRSR" id="PIRSR605708-2"/>
    </source>
</evidence>
<evidence type="ECO:0000256" key="11">
    <source>
        <dbReference type="PIRSR" id="PIRSR605708-1"/>
    </source>
</evidence>
<keyword evidence="8" id="KW-0560">Oxidoreductase</keyword>
<feature type="binding site" evidence="12">
    <location>
        <position position="389"/>
    </location>
    <ligand>
        <name>Fe cation</name>
        <dbReference type="ChEBI" id="CHEBI:24875"/>
    </ligand>
</feature>
<dbReference type="NCBIfam" id="TIGR01015">
    <property type="entry name" value="hmgA"/>
    <property type="match status" value="1"/>
</dbReference>
<keyword evidence="16" id="KW-1185">Reference proteome</keyword>
<dbReference type="PANTHER" id="PTHR11056:SF0">
    <property type="entry name" value="HOMOGENTISATE 1,2-DIOXYGENASE"/>
    <property type="match status" value="1"/>
</dbReference>
<dbReference type="InterPro" id="IPR046452">
    <property type="entry name" value="HgmA_N"/>
</dbReference>
<evidence type="ECO:0000259" key="14">
    <source>
        <dbReference type="Pfam" id="PF20510"/>
    </source>
</evidence>
<evidence type="ECO:0000256" key="4">
    <source>
        <dbReference type="ARBA" id="ARBA00013127"/>
    </source>
</evidence>
<evidence type="ECO:0000313" key="15">
    <source>
        <dbReference type="EMBL" id="RSH79728.1"/>
    </source>
</evidence>
<reference evidence="15 16" key="1">
    <citation type="submission" date="2018-11" db="EMBL/GenBank/DDBJ databases">
        <title>Genome sequence of Apiotrichum porosum DSM 27194.</title>
        <authorList>
            <person name="Aliyu H."/>
            <person name="Gorte O."/>
            <person name="Ochsenreither K."/>
        </authorList>
    </citation>
    <scope>NUCLEOTIDE SEQUENCE [LARGE SCALE GENOMIC DNA]</scope>
    <source>
        <strain evidence="15 16">DSM 27194</strain>
    </source>
</reference>
<proteinExistence type="inferred from homology"/>
<keyword evidence="6" id="KW-0828">Tyrosine catabolism</keyword>
<dbReference type="CDD" id="cd07000">
    <property type="entry name" value="cupin_HGO_N"/>
    <property type="match status" value="1"/>
</dbReference>
<evidence type="ECO:0000256" key="8">
    <source>
        <dbReference type="ARBA" id="ARBA00023002"/>
    </source>
</evidence>
<keyword evidence="5 12" id="KW-0479">Metal-binding</keyword>
<evidence type="ECO:0000256" key="1">
    <source>
        <dbReference type="ARBA" id="ARBA00001962"/>
    </source>
</evidence>
<organism evidence="15 16">
    <name type="scientific">Apiotrichum porosum</name>
    <dbReference type="NCBI Taxonomy" id="105984"/>
    <lineage>
        <taxon>Eukaryota</taxon>
        <taxon>Fungi</taxon>
        <taxon>Dikarya</taxon>
        <taxon>Basidiomycota</taxon>
        <taxon>Agaricomycotina</taxon>
        <taxon>Tremellomycetes</taxon>
        <taxon>Trichosporonales</taxon>
        <taxon>Trichosporonaceae</taxon>
        <taxon>Apiotrichum</taxon>
    </lineage>
</organism>
<evidence type="ECO:0000259" key="13">
    <source>
        <dbReference type="Pfam" id="PF04209"/>
    </source>
</evidence>
<dbReference type="EMBL" id="RSCE01000009">
    <property type="protein sequence ID" value="RSH79728.1"/>
    <property type="molecule type" value="Genomic_DNA"/>
</dbReference>
<dbReference type="InterPro" id="IPR014710">
    <property type="entry name" value="RmlC-like_jellyroll"/>
</dbReference>
<sequence length="457" mass="51051">MGAQNGSTTTSTKPEDLKYQNGFGNWQESEAVPGSIPERGYAPQKVPHNLYTECLSGTAFTVPRDHNQRAWLYRLQPSAGHEPFVPYKGHESIVSSFYHFLPEIEPTPQQLRWDPLTVKGAKDKNFIDGIRTIGGAGDPQMKDGLAIHCYNFGKNMGNTSLYNSDGDYLIVPVTGDLLVTTEFGKLHVPSKFFCVVQRGIKFKVDVVEGTSEDGLAQGFILEIYKGHFVIPELGPIGSNGLANAKDFQTPVAYYEDNDEEHIVVNKFSGKFFQFKQNRSPFDVVAFSGNYIPYRYDLRKFNVMGSVSYDHPDPSIHTVLTCVSDVPGVAVADFVVFAPRWMVMEDTFRPPWFHRNVMSEFMGNICGTYDAKAEGFMPGGASLHNMNTPHGPDADTYKKATTADLKPHKLSDDSYAFMFETCYQVATTKWAVSECGKVQPDYYKAWAGLERISTIPRP</sequence>
<dbReference type="InterPro" id="IPR046451">
    <property type="entry name" value="HgmA_C"/>
</dbReference>
<dbReference type="RefSeq" id="XP_028474837.1">
    <property type="nucleotide sequence ID" value="XM_028624669.1"/>
</dbReference>
<feature type="active site" description="Proton acceptor" evidence="11">
    <location>
        <position position="310"/>
    </location>
</feature>
<dbReference type="GO" id="GO:0006572">
    <property type="term" value="P:L-tyrosine catabolic process"/>
    <property type="evidence" value="ECO:0007669"/>
    <property type="project" value="UniProtKB-KW"/>
</dbReference>
<protein>
    <recommendedName>
        <fullName evidence="4">homogentisate 1,2-dioxygenase</fullName>
        <ecNumber evidence="4">1.13.11.5</ecNumber>
    </recommendedName>
</protein>
<comment type="pathway">
    <text evidence="2">Amino-acid degradation; L-phenylalanine degradation; acetoacetate and fumarate from L-phenylalanine: step 4/6.</text>
</comment>
<feature type="binding site" evidence="12">
    <location>
        <position position="389"/>
    </location>
    <ligand>
        <name>homogentisate</name>
        <dbReference type="ChEBI" id="CHEBI:16169"/>
    </ligand>
</feature>
<dbReference type="GO" id="GO:0004411">
    <property type="term" value="F:homogentisate 1,2-dioxygenase activity"/>
    <property type="evidence" value="ECO:0007669"/>
    <property type="project" value="UniProtKB-EC"/>
</dbReference>
<feature type="domain" description="Homogentisate 1,2-dioxygenase N-terminal" evidence="14">
    <location>
        <begin position="18"/>
        <end position="297"/>
    </location>
</feature>
<dbReference type="EC" id="1.13.11.5" evidence="4"/>
<evidence type="ECO:0000256" key="9">
    <source>
        <dbReference type="ARBA" id="ARBA00023004"/>
    </source>
</evidence>
<evidence type="ECO:0000256" key="5">
    <source>
        <dbReference type="ARBA" id="ARBA00022723"/>
    </source>
</evidence>
<comment type="similarity">
    <text evidence="3">Belongs to the homogentisate dioxygenase family.</text>
</comment>
<evidence type="ECO:0000256" key="2">
    <source>
        <dbReference type="ARBA" id="ARBA00004704"/>
    </source>
</evidence>
<dbReference type="GO" id="GO:0006559">
    <property type="term" value="P:L-phenylalanine catabolic process"/>
    <property type="evidence" value="ECO:0007669"/>
    <property type="project" value="UniProtKB-UniPathway"/>
</dbReference>
<comment type="cofactor">
    <cofactor evidence="1 12">
        <name>Fe cation</name>
        <dbReference type="ChEBI" id="CHEBI:24875"/>
    </cofactor>
</comment>
<evidence type="ECO:0000256" key="7">
    <source>
        <dbReference type="ARBA" id="ARBA00022964"/>
    </source>
</evidence>
<dbReference type="InterPro" id="IPR005708">
    <property type="entry name" value="Homogentis_dOase"/>
</dbReference>
<comment type="caution">
    <text evidence="15">The sequence shown here is derived from an EMBL/GenBank/DDBJ whole genome shotgun (WGS) entry which is preliminary data.</text>
</comment>
<evidence type="ECO:0000313" key="16">
    <source>
        <dbReference type="Proteomes" id="UP000279236"/>
    </source>
</evidence>
<gene>
    <name evidence="15" type="ORF">EHS24_009380</name>
</gene>
<feature type="binding site" evidence="12">
    <location>
        <position position="359"/>
    </location>
    <ligand>
        <name>Fe cation</name>
        <dbReference type="ChEBI" id="CHEBI:24875"/>
    </ligand>
</feature>
<dbReference type="Gene3D" id="2.60.120.10">
    <property type="entry name" value="Jelly Rolls"/>
    <property type="match status" value="1"/>
</dbReference>
<dbReference type="OrthoDB" id="1689029at2759"/>
<dbReference type="SUPFAM" id="SSF51182">
    <property type="entry name" value="RmlC-like cupins"/>
    <property type="match status" value="1"/>
</dbReference>
<accession>A0A427XLM5</accession>
<evidence type="ECO:0000256" key="3">
    <source>
        <dbReference type="ARBA" id="ARBA00007757"/>
    </source>
</evidence>
<dbReference type="PANTHER" id="PTHR11056">
    <property type="entry name" value="HOMOGENTISATE 1,2-DIOXYGENASE"/>
    <property type="match status" value="1"/>
</dbReference>
<dbReference type="AlphaFoldDB" id="A0A427XLM5"/>
<dbReference type="Pfam" id="PF20510">
    <property type="entry name" value="HgmA_N"/>
    <property type="match status" value="1"/>
</dbReference>
<evidence type="ECO:0000256" key="10">
    <source>
        <dbReference type="ARBA" id="ARBA00023232"/>
    </source>
</evidence>
<keyword evidence="9 12" id="KW-0408">Iron</keyword>
<dbReference type="UniPathway" id="UPA00139">
    <property type="reaction ID" value="UER00339"/>
</dbReference>
<keyword evidence="10" id="KW-0585">Phenylalanine catabolism</keyword>
<dbReference type="Proteomes" id="UP000279236">
    <property type="component" value="Unassembled WGS sequence"/>
</dbReference>
<dbReference type="GO" id="GO:0005737">
    <property type="term" value="C:cytoplasm"/>
    <property type="evidence" value="ECO:0007669"/>
    <property type="project" value="TreeGrafter"/>
</dbReference>
<dbReference type="STRING" id="105984.A0A427XLM5"/>
<dbReference type="GO" id="GO:0046872">
    <property type="term" value="F:metal ion binding"/>
    <property type="evidence" value="ECO:0007669"/>
    <property type="project" value="UniProtKB-KW"/>
</dbReference>
<feature type="domain" description="Homogentisate 1,2-dioxygenase C-terminal" evidence="13">
    <location>
        <begin position="298"/>
        <end position="450"/>
    </location>
</feature>
<dbReference type="InterPro" id="IPR011051">
    <property type="entry name" value="RmlC_Cupin_sf"/>
</dbReference>
<dbReference type="FunFam" id="2.60.120.10:FF:000034">
    <property type="entry name" value="Homogentisate 1,2-dioxygenase"/>
    <property type="match status" value="1"/>
</dbReference>